<keyword evidence="4" id="KW-1185">Reference proteome</keyword>
<feature type="compositionally biased region" description="Low complexity" evidence="1">
    <location>
        <begin position="256"/>
        <end position="267"/>
    </location>
</feature>
<reference evidence="3 4" key="1">
    <citation type="submission" date="2021-01" db="EMBL/GenBank/DDBJ databases">
        <title>Actinoplanes sp. nov. LDG1-06 isolated from lichen.</title>
        <authorList>
            <person name="Saeng-In P."/>
            <person name="Phongsopitanun W."/>
            <person name="Kanchanasin P."/>
            <person name="Yuki M."/>
            <person name="Kudo T."/>
            <person name="Ohkuma M."/>
            <person name="Tanasupawat S."/>
        </authorList>
    </citation>
    <scope>NUCLEOTIDE SEQUENCE [LARGE SCALE GENOMIC DNA]</scope>
    <source>
        <strain evidence="3 4">LDG1-06</strain>
    </source>
</reference>
<sequence length="511" mass="52844">MRPGRFALVIACDEYENASLQRLSAPGADARALAAALGDPSIGAFTVDTVVNAPHGRVTRRVNEFLSDRKPADLVLIHFSCHGLKDNSGELYLAAADTDPRLLPATALSSTVLSGLVADCRARSLVLLLDCCFGGAFERGFLRRGGAAVDVRDRFDFAGAGRGRVVITASTALQYAFEGPDLSGTGAPGTSVFTGALTEGVVTGAADADGDGYVALGELFDFVDERVRERNPNQTPSKWEFGVQGKLLIARTAAGPTEPAATAGMPPDAGTTIPVPGDPAAGAGVGGPAAEDAVPGRGRSPKTIAVAAGVVLAATATVIGIWRPWMGDSEANGSAPPGGASSSSPTSAAASPEASAAPDKLPAAAANCSEKNRLPLIAADHDPVTAPAVYFSVCMDEVEGKRRGVAKVDSTVPGLRDASVDWQVTLHNCRDAKDARRQPPGGQGEFERWEFDIGQAGSMATALFPLEGPWRTQAIADKFQVTDAAGTKWSLPEDPQGSHRPFVGYTPAECK</sequence>
<protein>
    <submittedName>
        <fullName evidence="3">Caspase family protein</fullName>
    </submittedName>
</protein>
<evidence type="ECO:0000313" key="3">
    <source>
        <dbReference type="EMBL" id="MBM2620590.1"/>
    </source>
</evidence>
<feature type="region of interest" description="Disordered" evidence="1">
    <location>
        <begin position="488"/>
        <end position="511"/>
    </location>
</feature>
<evidence type="ECO:0000259" key="2">
    <source>
        <dbReference type="Pfam" id="PF00656"/>
    </source>
</evidence>
<feature type="compositionally biased region" description="Low complexity" evidence="1">
    <location>
        <begin position="274"/>
        <end position="296"/>
    </location>
</feature>
<name>A0ABS2AL91_9ACTN</name>
<comment type="caution">
    <text evidence="3">The sequence shown here is derived from an EMBL/GenBank/DDBJ whole genome shotgun (WGS) entry which is preliminary data.</text>
</comment>
<dbReference type="EMBL" id="JAENHP010000015">
    <property type="protein sequence ID" value="MBM2620590.1"/>
    <property type="molecule type" value="Genomic_DNA"/>
</dbReference>
<dbReference type="InterPro" id="IPR029030">
    <property type="entry name" value="Caspase-like_dom_sf"/>
</dbReference>
<dbReference type="InterPro" id="IPR011600">
    <property type="entry name" value="Pept_C14_caspase"/>
</dbReference>
<feature type="domain" description="Peptidase C14 caspase" evidence="2">
    <location>
        <begin position="5"/>
        <end position="237"/>
    </location>
</feature>
<feature type="region of interest" description="Disordered" evidence="1">
    <location>
        <begin position="329"/>
        <end position="362"/>
    </location>
</feature>
<organism evidence="3 4">
    <name type="scientific">Paractinoplanes ovalisporus</name>
    <dbReference type="NCBI Taxonomy" id="2810368"/>
    <lineage>
        <taxon>Bacteria</taxon>
        <taxon>Bacillati</taxon>
        <taxon>Actinomycetota</taxon>
        <taxon>Actinomycetes</taxon>
        <taxon>Micromonosporales</taxon>
        <taxon>Micromonosporaceae</taxon>
        <taxon>Paractinoplanes</taxon>
    </lineage>
</organism>
<evidence type="ECO:0000313" key="4">
    <source>
        <dbReference type="Proteomes" id="UP000632138"/>
    </source>
</evidence>
<proteinExistence type="predicted"/>
<dbReference type="Pfam" id="PF00656">
    <property type="entry name" value="Peptidase_C14"/>
    <property type="match status" value="1"/>
</dbReference>
<dbReference type="InterPro" id="IPR018247">
    <property type="entry name" value="EF_Hand_1_Ca_BS"/>
</dbReference>
<gene>
    <name evidence="3" type="ORF">JIG36_34320</name>
</gene>
<dbReference type="PROSITE" id="PS00018">
    <property type="entry name" value="EF_HAND_1"/>
    <property type="match status" value="1"/>
</dbReference>
<dbReference type="NCBIfam" id="NF047832">
    <property type="entry name" value="caspase_w_EACC1"/>
    <property type="match status" value="1"/>
</dbReference>
<feature type="region of interest" description="Disordered" evidence="1">
    <location>
        <begin position="256"/>
        <end position="298"/>
    </location>
</feature>
<dbReference type="Proteomes" id="UP000632138">
    <property type="component" value="Unassembled WGS sequence"/>
</dbReference>
<evidence type="ECO:0000256" key="1">
    <source>
        <dbReference type="SAM" id="MobiDB-lite"/>
    </source>
</evidence>
<dbReference type="RefSeq" id="WP_203380572.1">
    <property type="nucleotide sequence ID" value="NZ_JAENHP010000015.1"/>
</dbReference>
<accession>A0ABS2AL91</accession>
<dbReference type="SUPFAM" id="SSF52129">
    <property type="entry name" value="Caspase-like"/>
    <property type="match status" value="1"/>
</dbReference>
<dbReference type="Gene3D" id="3.40.50.1460">
    <property type="match status" value="1"/>
</dbReference>